<dbReference type="InterPro" id="IPR002575">
    <property type="entry name" value="Aminoglycoside_PTrfase"/>
</dbReference>
<gene>
    <name evidence="2" type="ORF">V0U35_00810</name>
</gene>
<dbReference type="EMBL" id="JAZDRO010000001">
    <property type="protein sequence ID" value="MEE2565204.1"/>
    <property type="molecule type" value="Genomic_DNA"/>
</dbReference>
<evidence type="ECO:0000259" key="1">
    <source>
        <dbReference type="Pfam" id="PF01636"/>
    </source>
</evidence>
<keyword evidence="3" id="KW-1185">Reference proteome</keyword>
<dbReference type="Pfam" id="PF01636">
    <property type="entry name" value="APH"/>
    <property type="match status" value="1"/>
</dbReference>
<feature type="domain" description="Aminoglycoside phosphotransferase" evidence="1">
    <location>
        <begin position="14"/>
        <end position="274"/>
    </location>
</feature>
<comment type="caution">
    <text evidence="2">The sequence shown here is derived from an EMBL/GenBank/DDBJ whole genome shotgun (WGS) entry which is preliminary data.</text>
</comment>
<dbReference type="Proteomes" id="UP001310692">
    <property type="component" value="Unassembled WGS sequence"/>
</dbReference>
<dbReference type="RefSeq" id="WP_330194743.1">
    <property type="nucleotide sequence ID" value="NZ_JAZDRO010000001.1"/>
</dbReference>
<reference evidence="2 3" key="1">
    <citation type="submission" date="2024-01" db="EMBL/GenBank/DDBJ databases">
        <title>Hyphobacterium bacterium isolated from marine sediment.</title>
        <authorList>
            <person name="Zhao S."/>
        </authorList>
    </citation>
    <scope>NUCLEOTIDE SEQUENCE [LARGE SCALE GENOMIC DNA]</scope>
    <source>
        <strain evidence="2 3">Y60-23</strain>
    </source>
</reference>
<dbReference type="Gene3D" id="3.90.1200.10">
    <property type="match status" value="1"/>
</dbReference>
<accession>A0ABU7LUG6</accession>
<dbReference type="InterPro" id="IPR011009">
    <property type="entry name" value="Kinase-like_dom_sf"/>
</dbReference>
<name>A0ABU7LUG6_9PROT</name>
<dbReference type="Gene3D" id="3.30.200.20">
    <property type="entry name" value="Phosphorylase Kinase, domain 1"/>
    <property type="match status" value="1"/>
</dbReference>
<evidence type="ECO:0000313" key="2">
    <source>
        <dbReference type="EMBL" id="MEE2565204.1"/>
    </source>
</evidence>
<sequence length="356" mass="39047">MAFLVGAGWRDAALQEFPGDASTRRYARLTRKGETAILMDAPARSEAPACPAGASPRERQALGYNAVARLAGNNLAAFSGIAAALTARGFSAPRVLAADFKTGFLLLEDLGDDLFVRAIGRGEAEAPLYEQAVDVLAALYRSSFPERMRAFSQDWIVSPYDRLALQAEADLFVDWYADKRSGKPVSDAARTDWHAAWKPAFAALDAHPKGLALRDFHAENLLWLPERAGPAKVGLIDFQDALFAHPAYDLVSLIEDARRDVSPDLAAPLKRRFIEKSGLSGEDAFDAAYAVTAAQRNAKILGIFVRLAERDRKPKYLDLLPRVAHHFVNDLAHPALGDVRAWVETHTPDVFEEAKR</sequence>
<evidence type="ECO:0000313" key="3">
    <source>
        <dbReference type="Proteomes" id="UP001310692"/>
    </source>
</evidence>
<organism evidence="2 3">
    <name type="scientific">Hyphobacterium marinum</name>
    <dbReference type="NCBI Taxonomy" id="3116574"/>
    <lineage>
        <taxon>Bacteria</taxon>
        <taxon>Pseudomonadati</taxon>
        <taxon>Pseudomonadota</taxon>
        <taxon>Alphaproteobacteria</taxon>
        <taxon>Maricaulales</taxon>
        <taxon>Maricaulaceae</taxon>
        <taxon>Hyphobacterium</taxon>
    </lineage>
</organism>
<proteinExistence type="predicted"/>
<protein>
    <submittedName>
        <fullName evidence="2">Phosphotransferase</fullName>
    </submittedName>
</protein>
<dbReference type="SUPFAM" id="SSF56112">
    <property type="entry name" value="Protein kinase-like (PK-like)"/>
    <property type="match status" value="1"/>
</dbReference>